<dbReference type="Proteomes" id="UP000245626">
    <property type="component" value="Unassembled WGS sequence"/>
</dbReference>
<dbReference type="EMBL" id="KZ819851">
    <property type="protein sequence ID" value="PWN51343.1"/>
    <property type="molecule type" value="Genomic_DNA"/>
</dbReference>
<accession>A0ACD0NZT0</accession>
<sequence length="108" mass="11932">MPPKKVKAENLAVPCQKEEEEVEQEPESEDSTSGGGGGRVKTSGKGSSETTKTKTKHARSTYVPWHPSELRALAEVEYSVCIENLVKFKQHPGLSKRSNSKIHTKLKQ</sequence>
<evidence type="ECO:0000313" key="2">
    <source>
        <dbReference type="Proteomes" id="UP000245626"/>
    </source>
</evidence>
<feature type="non-terminal residue" evidence="1">
    <location>
        <position position="108"/>
    </location>
</feature>
<protein>
    <submittedName>
        <fullName evidence="1">Uncharacterized protein</fullName>
    </submittedName>
</protein>
<keyword evidence="2" id="KW-1185">Reference proteome</keyword>
<gene>
    <name evidence="1" type="ORF">IE53DRAFT_379040</name>
</gene>
<name>A0ACD0NZT0_9BASI</name>
<evidence type="ECO:0000313" key="1">
    <source>
        <dbReference type="EMBL" id="PWN51343.1"/>
    </source>
</evidence>
<proteinExistence type="predicted"/>
<reference evidence="1 2" key="1">
    <citation type="journal article" date="2018" name="Mol. Biol. Evol.">
        <title>Broad Genomic Sampling Reveals a Smut Pathogenic Ancestry of the Fungal Clade Ustilaginomycotina.</title>
        <authorList>
            <person name="Kijpornyongpan T."/>
            <person name="Mondo S.J."/>
            <person name="Barry K."/>
            <person name="Sandor L."/>
            <person name="Lee J."/>
            <person name="Lipzen A."/>
            <person name="Pangilinan J."/>
            <person name="LaButti K."/>
            <person name="Hainaut M."/>
            <person name="Henrissat B."/>
            <person name="Grigoriev I.V."/>
            <person name="Spatafora J.W."/>
            <person name="Aime M.C."/>
        </authorList>
    </citation>
    <scope>NUCLEOTIDE SEQUENCE [LARGE SCALE GENOMIC DNA]</scope>
    <source>
        <strain evidence="1 2">SA 807</strain>
    </source>
</reference>
<organism evidence="1 2">
    <name type="scientific">Violaceomyces palustris</name>
    <dbReference type="NCBI Taxonomy" id="1673888"/>
    <lineage>
        <taxon>Eukaryota</taxon>
        <taxon>Fungi</taxon>
        <taxon>Dikarya</taxon>
        <taxon>Basidiomycota</taxon>
        <taxon>Ustilaginomycotina</taxon>
        <taxon>Ustilaginomycetes</taxon>
        <taxon>Violaceomycetales</taxon>
        <taxon>Violaceomycetaceae</taxon>
        <taxon>Violaceomyces</taxon>
    </lineage>
</organism>